<dbReference type="Pfam" id="PF01746">
    <property type="entry name" value="tRNA_m1G_MT"/>
    <property type="match status" value="1"/>
</dbReference>
<evidence type="ECO:0000256" key="15">
    <source>
        <dbReference type="HAMAP-Rule" id="MF_00605"/>
    </source>
</evidence>
<dbReference type="InterPro" id="IPR023148">
    <property type="entry name" value="tRNA_m1G_MeTrfase_C_sf"/>
</dbReference>
<feature type="region of interest" description="Disordered" evidence="18">
    <location>
        <begin position="212"/>
        <end position="234"/>
    </location>
</feature>
<keyword evidence="8 15" id="KW-0489">Methyltransferase</keyword>
<evidence type="ECO:0000256" key="10">
    <source>
        <dbReference type="ARBA" id="ARBA00022691"/>
    </source>
</evidence>
<proteinExistence type="inferred from homology"/>
<dbReference type="CDD" id="cd18080">
    <property type="entry name" value="TrmD-like"/>
    <property type="match status" value="1"/>
</dbReference>
<evidence type="ECO:0000256" key="17">
    <source>
        <dbReference type="RuleBase" id="RU003464"/>
    </source>
</evidence>
<dbReference type="NCBIfam" id="TIGR00088">
    <property type="entry name" value="trmD"/>
    <property type="match status" value="1"/>
</dbReference>
<dbReference type="EMBL" id="DSEC01000570">
    <property type="protein sequence ID" value="HER44372.1"/>
    <property type="molecule type" value="Genomic_DNA"/>
</dbReference>
<evidence type="ECO:0000256" key="3">
    <source>
        <dbReference type="ARBA" id="ARBA00007630"/>
    </source>
</evidence>
<gene>
    <name evidence="15 20" type="primary">trmD</name>
    <name evidence="20" type="ORF">ENO08_07930</name>
</gene>
<evidence type="ECO:0000256" key="18">
    <source>
        <dbReference type="SAM" id="MobiDB-lite"/>
    </source>
</evidence>
<evidence type="ECO:0000256" key="11">
    <source>
        <dbReference type="ARBA" id="ARBA00022694"/>
    </source>
</evidence>
<dbReference type="Gene3D" id="1.10.1270.20">
    <property type="entry name" value="tRNA(m1g37)methyltransferase, domain 2"/>
    <property type="match status" value="1"/>
</dbReference>
<comment type="subunit">
    <text evidence="4 15 17">Homodimer.</text>
</comment>
<dbReference type="HAMAP" id="MF_00605">
    <property type="entry name" value="TrmD"/>
    <property type="match status" value="1"/>
</dbReference>
<evidence type="ECO:0000256" key="5">
    <source>
        <dbReference type="ARBA" id="ARBA00012807"/>
    </source>
</evidence>
<name>A0A7V2F425_UNCEI</name>
<dbReference type="GO" id="GO:0005829">
    <property type="term" value="C:cytosol"/>
    <property type="evidence" value="ECO:0007669"/>
    <property type="project" value="TreeGrafter"/>
</dbReference>
<dbReference type="Gene3D" id="3.40.1280.10">
    <property type="match status" value="1"/>
</dbReference>
<evidence type="ECO:0000256" key="7">
    <source>
        <dbReference type="ARBA" id="ARBA00022490"/>
    </source>
</evidence>
<comment type="function">
    <text evidence="1 15 17">Specifically methylates guanosine-37 in various tRNAs.</text>
</comment>
<comment type="similarity">
    <text evidence="3 15 17">Belongs to the RNA methyltransferase TrmD family.</text>
</comment>
<reference evidence="20" key="1">
    <citation type="journal article" date="2020" name="mSystems">
        <title>Genome- and Community-Level Interaction Insights into Carbon Utilization and Element Cycling Functions of Hydrothermarchaeota in Hydrothermal Sediment.</title>
        <authorList>
            <person name="Zhou Z."/>
            <person name="Liu Y."/>
            <person name="Xu W."/>
            <person name="Pan J."/>
            <person name="Luo Z.H."/>
            <person name="Li M."/>
        </authorList>
    </citation>
    <scope>NUCLEOTIDE SEQUENCE [LARGE SCALE GENOMIC DNA]</scope>
    <source>
        <strain evidence="20">SpSt-1233</strain>
    </source>
</reference>
<dbReference type="EC" id="2.1.1.228" evidence="5 15"/>
<dbReference type="Proteomes" id="UP000886069">
    <property type="component" value="Unassembled WGS sequence"/>
</dbReference>
<dbReference type="PIRSF" id="PIRSF000386">
    <property type="entry name" value="tRNA_mtase"/>
    <property type="match status" value="1"/>
</dbReference>
<comment type="catalytic activity">
    <reaction evidence="14 15 17">
        <text>guanosine(37) in tRNA + S-adenosyl-L-methionine = N(1)-methylguanosine(37) in tRNA + S-adenosyl-L-homocysteine + H(+)</text>
        <dbReference type="Rhea" id="RHEA:36899"/>
        <dbReference type="Rhea" id="RHEA-COMP:10145"/>
        <dbReference type="Rhea" id="RHEA-COMP:10147"/>
        <dbReference type="ChEBI" id="CHEBI:15378"/>
        <dbReference type="ChEBI" id="CHEBI:57856"/>
        <dbReference type="ChEBI" id="CHEBI:59789"/>
        <dbReference type="ChEBI" id="CHEBI:73542"/>
        <dbReference type="ChEBI" id="CHEBI:74269"/>
        <dbReference type="EC" id="2.1.1.228"/>
    </reaction>
</comment>
<sequence length="234" mass="25830">MELCFVTIFPELFEKPLECGILGIAARKKAAEYHVVDLRDFAEDRYGTVDDYPYGGGPGMVMMAPPIVRAVESVRPAEEGGGSPVILLSPGGRIFDQERARELAGVRKIVFICGRYKGVDERVTDILGAEPVSIGDFVLSGGELPALVIADAVVRHLPGVLGDERSRETDSFSEERGASLDAAYYTRPPEFRGLRVPDVLLSGNHGEIEKWRDESARARTRSRRPDLWNGREKE</sequence>
<dbReference type="GO" id="GO:0002939">
    <property type="term" value="P:tRNA N1-guanine methylation"/>
    <property type="evidence" value="ECO:0007669"/>
    <property type="project" value="TreeGrafter"/>
</dbReference>
<keyword evidence="9 15" id="KW-0808">Transferase</keyword>
<dbReference type="InterPro" id="IPR002649">
    <property type="entry name" value="tRNA_m1G_MeTrfase_TrmD"/>
</dbReference>
<evidence type="ECO:0000256" key="6">
    <source>
        <dbReference type="ARBA" id="ARBA00014679"/>
    </source>
</evidence>
<evidence type="ECO:0000256" key="9">
    <source>
        <dbReference type="ARBA" id="ARBA00022679"/>
    </source>
</evidence>
<evidence type="ECO:0000256" key="16">
    <source>
        <dbReference type="PIRSR" id="PIRSR000386-1"/>
    </source>
</evidence>
<dbReference type="InterPro" id="IPR029026">
    <property type="entry name" value="tRNA_m1G_MTases_N"/>
</dbReference>
<comment type="caution">
    <text evidence="20">The sequence shown here is derived from an EMBL/GenBank/DDBJ whole genome shotgun (WGS) entry which is preliminary data.</text>
</comment>
<dbReference type="PANTHER" id="PTHR46417:SF1">
    <property type="entry name" value="TRNA (GUANINE-N(1)-)-METHYLTRANSFERASE"/>
    <property type="match status" value="1"/>
</dbReference>
<evidence type="ECO:0000256" key="8">
    <source>
        <dbReference type="ARBA" id="ARBA00022603"/>
    </source>
</evidence>
<evidence type="ECO:0000256" key="2">
    <source>
        <dbReference type="ARBA" id="ARBA00004496"/>
    </source>
</evidence>
<evidence type="ECO:0000256" key="12">
    <source>
        <dbReference type="ARBA" id="ARBA00029736"/>
    </source>
</evidence>
<feature type="binding site" evidence="15 16">
    <location>
        <position position="114"/>
    </location>
    <ligand>
        <name>S-adenosyl-L-methionine</name>
        <dbReference type="ChEBI" id="CHEBI:59789"/>
    </ligand>
</feature>
<dbReference type="PANTHER" id="PTHR46417">
    <property type="entry name" value="TRNA (GUANINE-N(1)-)-METHYLTRANSFERASE"/>
    <property type="match status" value="1"/>
</dbReference>
<evidence type="ECO:0000313" key="20">
    <source>
        <dbReference type="EMBL" id="HER44372.1"/>
    </source>
</evidence>
<comment type="subcellular location">
    <subcellularLocation>
        <location evidence="2 15 17">Cytoplasm</location>
    </subcellularLocation>
</comment>
<evidence type="ECO:0000256" key="1">
    <source>
        <dbReference type="ARBA" id="ARBA00002634"/>
    </source>
</evidence>
<dbReference type="InterPro" id="IPR016009">
    <property type="entry name" value="tRNA_MeTrfase_TRMD/TRM10"/>
</dbReference>
<feature type="domain" description="tRNA methyltransferase TRMD/TRM10-type" evidence="19">
    <location>
        <begin position="1"/>
        <end position="229"/>
    </location>
</feature>
<evidence type="ECO:0000256" key="4">
    <source>
        <dbReference type="ARBA" id="ARBA00011738"/>
    </source>
</evidence>
<accession>A0A7V2F425</accession>
<dbReference type="GO" id="GO:0052906">
    <property type="term" value="F:tRNA (guanine(37)-N1)-methyltransferase activity"/>
    <property type="evidence" value="ECO:0007669"/>
    <property type="project" value="UniProtKB-UniRule"/>
</dbReference>
<keyword evidence="11 15" id="KW-0819">tRNA processing</keyword>
<dbReference type="FunFam" id="3.40.1280.10:FF:000001">
    <property type="entry name" value="tRNA (guanine-N(1)-)-methyltransferase"/>
    <property type="match status" value="1"/>
</dbReference>
<dbReference type="NCBIfam" id="NF000648">
    <property type="entry name" value="PRK00026.1"/>
    <property type="match status" value="1"/>
</dbReference>
<dbReference type="AlphaFoldDB" id="A0A7V2F425"/>
<evidence type="ECO:0000256" key="14">
    <source>
        <dbReference type="ARBA" id="ARBA00047783"/>
    </source>
</evidence>
<keyword evidence="7 15" id="KW-0963">Cytoplasm</keyword>
<evidence type="ECO:0000259" key="19">
    <source>
        <dbReference type="Pfam" id="PF01746"/>
    </source>
</evidence>
<dbReference type="SUPFAM" id="SSF75217">
    <property type="entry name" value="alpha/beta knot"/>
    <property type="match status" value="1"/>
</dbReference>
<feature type="binding site" evidence="15 16">
    <location>
        <begin position="134"/>
        <end position="139"/>
    </location>
    <ligand>
        <name>S-adenosyl-L-methionine</name>
        <dbReference type="ChEBI" id="CHEBI:59789"/>
    </ligand>
</feature>
<organism evidence="20">
    <name type="scientific">Eiseniibacteriota bacterium</name>
    <dbReference type="NCBI Taxonomy" id="2212470"/>
    <lineage>
        <taxon>Bacteria</taxon>
        <taxon>Candidatus Eiseniibacteriota</taxon>
    </lineage>
</organism>
<dbReference type="InterPro" id="IPR029028">
    <property type="entry name" value="Alpha/beta_knot_MTases"/>
</dbReference>
<keyword evidence="10 15" id="KW-0949">S-adenosyl-L-methionine</keyword>
<protein>
    <recommendedName>
        <fullName evidence="6 15">tRNA (guanine-N(1)-)-methyltransferase</fullName>
        <ecNumber evidence="5 15">2.1.1.228</ecNumber>
    </recommendedName>
    <alternativeName>
        <fullName evidence="12 15">M1G-methyltransferase</fullName>
    </alternativeName>
    <alternativeName>
        <fullName evidence="13 15">tRNA [GM37] methyltransferase</fullName>
    </alternativeName>
</protein>
<evidence type="ECO:0000256" key="13">
    <source>
        <dbReference type="ARBA" id="ARBA00033392"/>
    </source>
</evidence>